<keyword evidence="2" id="KW-1185">Reference proteome</keyword>
<protein>
    <submittedName>
        <fullName evidence="1">MYND-type domain-containing protein</fullName>
    </submittedName>
</protein>
<comment type="caution">
    <text evidence="1">The sequence shown here is derived from an EMBL/GenBank/DDBJ whole genome shotgun (WGS) entry which is preliminary data.</text>
</comment>
<proteinExistence type="predicted"/>
<name>A0A8H6VQI5_MYCCL</name>
<sequence>MRRYALRCLEDILYQDILPAEAFVEMWARVWAWVQFLDEYHGYPGFLNLFGQKEWNPPIRLEPDVSALRDLVSDAFAPGILGVLGRVWVRLLRAKDDLGLYHISMIILMEQFGLQPDSRRLTELMMGTGGTWEHLAACAMGHIRRATVGKKESNPVSMDDCQMIYAVVSLSWTDGLDDGNSRDWIFIRALLNHRYLAQRETIAMRYLKLLYNARGPRSSFPSNAWPLPSITFNFTEVPGVIKIVSLGGDISGKSTWHDGSNNSEGTFTFQGAAVAIYGIDLDNPANITFTLDGQPAGYHYYDGTAQFVFNSLFYSAAGLALGVNHTVAWELHTTTKTKRQNIPAWQIGMPCHMPGDRHVMGGMWHATGMRVSASREATLRRRVECSRYGWMLSLSVLMRSVNGSYLTRRCRRRRRRARNSACIRSNKRQTRYVCLLLRSSPQMFGIDGACRFAAQPHKPISNSSILKPGRALMFLKYQFKQPCQTRPRMPDLHCWDLHPDFPRQK</sequence>
<evidence type="ECO:0000313" key="1">
    <source>
        <dbReference type="EMBL" id="KAF7290009.1"/>
    </source>
</evidence>
<reference evidence="1" key="1">
    <citation type="submission" date="2020-05" db="EMBL/GenBank/DDBJ databases">
        <title>Mycena genomes resolve the evolution of fungal bioluminescence.</title>
        <authorList>
            <person name="Tsai I.J."/>
        </authorList>
    </citation>
    <scope>NUCLEOTIDE SEQUENCE</scope>
    <source>
        <strain evidence="1">110903Hualien_Pintung</strain>
    </source>
</reference>
<dbReference type="EMBL" id="JACAZE010000027">
    <property type="protein sequence ID" value="KAF7290009.1"/>
    <property type="molecule type" value="Genomic_DNA"/>
</dbReference>
<organism evidence="1 2">
    <name type="scientific">Mycena chlorophos</name>
    <name type="common">Agaric fungus</name>
    <name type="synonym">Agaricus chlorophos</name>
    <dbReference type="NCBI Taxonomy" id="658473"/>
    <lineage>
        <taxon>Eukaryota</taxon>
        <taxon>Fungi</taxon>
        <taxon>Dikarya</taxon>
        <taxon>Basidiomycota</taxon>
        <taxon>Agaricomycotina</taxon>
        <taxon>Agaricomycetes</taxon>
        <taxon>Agaricomycetidae</taxon>
        <taxon>Agaricales</taxon>
        <taxon>Marasmiineae</taxon>
        <taxon>Mycenaceae</taxon>
        <taxon>Mycena</taxon>
    </lineage>
</organism>
<dbReference type="OrthoDB" id="3029405at2759"/>
<gene>
    <name evidence="1" type="ORF">HMN09_01305600</name>
</gene>
<dbReference type="AlphaFoldDB" id="A0A8H6VQI5"/>
<dbReference type="Gene3D" id="2.60.120.260">
    <property type="entry name" value="Galactose-binding domain-like"/>
    <property type="match status" value="1"/>
</dbReference>
<evidence type="ECO:0000313" key="2">
    <source>
        <dbReference type="Proteomes" id="UP000613580"/>
    </source>
</evidence>
<accession>A0A8H6VQI5</accession>
<dbReference type="Proteomes" id="UP000613580">
    <property type="component" value="Unassembled WGS sequence"/>
</dbReference>